<dbReference type="Proteomes" id="UP000664761">
    <property type="component" value="Unassembled WGS sequence"/>
</dbReference>
<dbReference type="InterPro" id="IPR046730">
    <property type="entry name" value="DUF6622"/>
</dbReference>
<evidence type="ECO:0000313" key="2">
    <source>
        <dbReference type="EMBL" id="MBO0334431.1"/>
    </source>
</evidence>
<reference evidence="2 3" key="1">
    <citation type="submission" date="2021-03" db="EMBL/GenBank/DDBJ databases">
        <title>Sneathiella sp. CAU 1612 isolated from Kang Won-do.</title>
        <authorList>
            <person name="Kim W."/>
        </authorList>
    </citation>
    <scope>NUCLEOTIDE SEQUENCE [LARGE SCALE GENOMIC DNA]</scope>
    <source>
        <strain evidence="2 3">CAU 1612</strain>
    </source>
</reference>
<dbReference type="RefSeq" id="WP_207046225.1">
    <property type="nucleotide sequence ID" value="NZ_JAFLNC010000004.1"/>
</dbReference>
<feature type="transmembrane region" description="Helical" evidence="1">
    <location>
        <begin position="62"/>
        <end position="84"/>
    </location>
</feature>
<accession>A0ABS3F7D4</accession>
<keyword evidence="1" id="KW-0812">Transmembrane</keyword>
<proteinExistence type="predicted"/>
<protein>
    <recommendedName>
        <fullName evidence="4">DUF1453 domain-containing protein</fullName>
    </recommendedName>
</protein>
<dbReference type="EMBL" id="JAFLNC010000004">
    <property type="protein sequence ID" value="MBO0334431.1"/>
    <property type="molecule type" value="Genomic_DNA"/>
</dbReference>
<gene>
    <name evidence="2" type="ORF">J0X12_12440</name>
</gene>
<name>A0ABS3F7D4_9PROT</name>
<keyword evidence="1" id="KW-0472">Membrane</keyword>
<keyword evidence="3" id="KW-1185">Reference proteome</keyword>
<evidence type="ECO:0000256" key="1">
    <source>
        <dbReference type="SAM" id="Phobius"/>
    </source>
</evidence>
<keyword evidence="1" id="KW-1133">Transmembrane helix</keyword>
<feature type="transmembrane region" description="Helical" evidence="1">
    <location>
        <begin position="13"/>
        <end position="30"/>
    </location>
</feature>
<feature type="transmembrane region" description="Helical" evidence="1">
    <location>
        <begin position="105"/>
        <end position="127"/>
    </location>
</feature>
<comment type="caution">
    <text evidence="2">The sequence shown here is derived from an EMBL/GenBank/DDBJ whole genome shotgun (WGS) entry which is preliminary data.</text>
</comment>
<sequence length="175" mass="19247">MVSISSILSHTPVWVWALFAFLVLSGLSALRPRKSRPVTMLLLPVFFFVWGLYSVFMELPRWTIALGVFAVMIAIGFGIGWLLASRYPASTYDRKAKRVMRPGTPLTLIFIMIGFVAKYVLSVVMAINPDLSGTIGFSLVYGTTSGLISGAFWGIMGLQLLQAFNYIGQGNRLTG</sequence>
<evidence type="ECO:0008006" key="4">
    <source>
        <dbReference type="Google" id="ProtNLM"/>
    </source>
</evidence>
<evidence type="ECO:0000313" key="3">
    <source>
        <dbReference type="Proteomes" id="UP000664761"/>
    </source>
</evidence>
<feature type="transmembrane region" description="Helical" evidence="1">
    <location>
        <begin position="37"/>
        <end position="56"/>
    </location>
</feature>
<organism evidence="2 3">
    <name type="scientific">Sneathiella sedimenti</name>
    <dbReference type="NCBI Taxonomy" id="2816034"/>
    <lineage>
        <taxon>Bacteria</taxon>
        <taxon>Pseudomonadati</taxon>
        <taxon>Pseudomonadota</taxon>
        <taxon>Alphaproteobacteria</taxon>
        <taxon>Sneathiellales</taxon>
        <taxon>Sneathiellaceae</taxon>
        <taxon>Sneathiella</taxon>
    </lineage>
</organism>
<dbReference type="Pfam" id="PF20327">
    <property type="entry name" value="DUF6622"/>
    <property type="match status" value="1"/>
</dbReference>